<protein>
    <submittedName>
        <fullName evidence="1">Uncharacterized protein</fullName>
    </submittedName>
</protein>
<accession>A0A2P1PPP1</accession>
<keyword evidence="2" id="KW-1185">Reference proteome</keyword>
<gene>
    <name evidence="1" type="ORF">C7S18_06170</name>
</gene>
<evidence type="ECO:0000313" key="2">
    <source>
        <dbReference type="Proteomes" id="UP000241074"/>
    </source>
</evidence>
<name>A0A2P1PPP1_9GAMM</name>
<dbReference type="KEGG" id="xba:C7S18_06170"/>
<dbReference type="EMBL" id="CP027860">
    <property type="protein sequence ID" value="AVP96811.1"/>
    <property type="molecule type" value="Genomic_DNA"/>
</dbReference>
<dbReference type="Proteomes" id="UP000241074">
    <property type="component" value="Chromosome"/>
</dbReference>
<proteinExistence type="predicted"/>
<organism evidence="1 2">
    <name type="scientific">Ahniella affigens</name>
    <dbReference type="NCBI Taxonomy" id="2021234"/>
    <lineage>
        <taxon>Bacteria</taxon>
        <taxon>Pseudomonadati</taxon>
        <taxon>Pseudomonadota</taxon>
        <taxon>Gammaproteobacteria</taxon>
        <taxon>Lysobacterales</taxon>
        <taxon>Rhodanobacteraceae</taxon>
        <taxon>Ahniella</taxon>
    </lineage>
</organism>
<evidence type="ECO:0000313" key="1">
    <source>
        <dbReference type="EMBL" id="AVP96811.1"/>
    </source>
</evidence>
<reference evidence="1 2" key="1">
    <citation type="submission" date="2018-03" db="EMBL/GenBank/DDBJ databases">
        <title>Ahniella affigens gen. nov., sp. nov., a gammaproteobacterium isolated from sandy soil near a stream.</title>
        <authorList>
            <person name="Ko Y."/>
            <person name="Kim J.-H."/>
        </authorList>
    </citation>
    <scope>NUCLEOTIDE SEQUENCE [LARGE SCALE GENOMIC DNA]</scope>
    <source>
        <strain evidence="1 2">D13</strain>
    </source>
</reference>
<reference evidence="1 2" key="2">
    <citation type="submission" date="2018-03" db="EMBL/GenBank/DDBJ databases">
        <authorList>
            <person name="Keele B.F."/>
        </authorList>
    </citation>
    <scope>NUCLEOTIDE SEQUENCE [LARGE SCALE GENOMIC DNA]</scope>
    <source>
        <strain evidence="1 2">D13</strain>
    </source>
</reference>
<sequence length="73" mass="7717">MLGTSPLDLVIAADVAVLEHRAANAKDLVLVAEFDGGGLICYRRKDGTMCYTLNTVEGMARKLRQLGIPVGGA</sequence>
<dbReference type="AlphaFoldDB" id="A0A2P1PPP1"/>